<dbReference type="GO" id="GO:0003676">
    <property type="term" value="F:nucleic acid binding"/>
    <property type="evidence" value="ECO:0007669"/>
    <property type="project" value="InterPro"/>
</dbReference>
<evidence type="ECO:0008006" key="3">
    <source>
        <dbReference type="Google" id="ProtNLM"/>
    </source>
</evidence>
<organism evidence="1 2">
    <name type="scientific">Photobacterium aphoticum</name>
    <dbReference type="NCBI Taxonomy" id="754436"/>
    <lineage>
        <taxon>Bacteria</taxon>
        <taxon>Pseudomonadati</taxon>
        <taxon>Pseudomonadota</taxon>
        <taxon>Gammaproteobacteria</taxon>
        <taxon>Vibrionales</taxon>
        <taxon>Vibrionaceae</taxon>
        <taxon>Photobacterium</taxon>
    </lineage>
</organism>
<evidence type="ECO:0000313" key="1">
    <source>
        <dbReference type="EMBL" id="GAL04594.1"/>
    </source>
</evidence>
<dbReference type="InterPro" id="IPR036397">
    <property type="entry name" value="RNaseH_sf"/>
</dbReference>
<dbReference type="AlphaFoldDB" id="A0A090QRZ3"/>
<evidence type="ECO:0000313" key="2">
    <source>
        <dbReference type="Proteomes" id="UP000029227"/>
    </source>
</evidence>
<dbReference type="SUPFAM" id="SSF53098">
    <property type="entry name" value="Ribonuclease H-like"/>
    <property type="match status" value="1"/>
</dbReference>
<accession>A0A090QRZ3</accession>
<dbReference type="Gene3D" id="3.30.420.10">
    <property type="entry name" value="Ribonuclease H-like superfamily/Ribonuclease H"/>
    <property type="match status" value="1"/>
</dbReference>
<name>A0A090QRZ3_9GAMM</name>
<reference evidence="1 2" key="1">
    <citation type="journal article" date="2014" name="Genome Announc.">
        <title>Draft Genome Sequences of Two Vibrionaceae Species, Vibrio ponticus C121 and Photobacterium aphoticum C119, Isolated as Coral Reef Microbiota.</title>
        <authorList>
            <person name="Al-saari N."/>
            <person name="Meirelles P.M."/>
            <person name="Mino S."/>
            <person name="Suda W."/>
            <person name="Oshima K."/>
            <person name="Hattori M."/>
            <person name="Ohkuma M."/>
            <person name="Thompson F.L."/>
            <person name="Gomez-Gil B."/>
            <person name="Sawabe T."/>
            <person name="Sawabe T."/>
        </authorList>
    </citation>
    <scope>NUCLEOTIDE SEQUENCE [LARGE SCALE GENOMIC DNA]</scope>
    <source>
        <strain evidence="1 2">JCM 19237</strain>
    </source>
</reference>
<protein>
    <recommendedName>
        <fullName evidence="3">Mobile element protein</fullName>
    </recommendedName>
</protein>
<dbReference type="STRING" id="754436.JCM19237_1266"/>
<sequence>MFFKGLANRRLDREKASKINEQWSADVTYIKVGNRWGYLAIVIDIYSKKT</sequence>
<dbReference type="EMBL" id="BBMN01000004">
    <property type="protein sequence ID" value="GAL04594.1"/>
    <property type="molecule type" value="Genomic_DNA"/>
</dbReference>
<dbReference type="Proteomes" id="UP000029227">
    <property type="component" value="Unassembled WGS sequence"/>
</dbReference>
<gene>
    <name evidence="1" type="ORF">JCM19237_1266</name>
</gene>
<dbReference type="InterPro" id="IPR012337">
    <property type="entry name" value="RNaseH-like_sf"/>
</dbReference>
<proteinExistence type="predicted"/>
<dbReference type="eggNOG" id="COG2801">
    <property type="taxonomic scope" value="Bacteria"/>
</dbReference>
<comment type="caution">
    <text evidence="1">The sequence shown here is derived from an EMBL/GenBank/DDBJ whole genome shotgun (WGS) entry which is preliminary data.</text>
</comment>